<dbReference type="AlphaFoldDB" id="A0A2G5C625"/>
<organism evidence="3 4">
    <name type="scientific">Aquilegia coerulea</name>
    <name type="common">Rocky mountain columbine</name>
    <dbReference type="NCBI Taxonomy" id="218851"/>
    <lineage>
        <taxon>Eukaryota</taxon>
        <taxon>Viridiplantae</taxon>
        <taxon>Streptophyta</taxon>
        <taxon>Embryophyta</taxon>
        <taxon>Tracheophyta</taxon>
        <taxon>Spermatophyta</taxon>
        <taxon>Magnoliopsida</taxon>
        <taxon>Ranunculales</taxon>
        <taxon>Ranunculaceae</taxon>
        <taxon>Thalictroideae</taxon>
        <taxon>Aquilegia</taxon>
    </lineage>
</organism>
<dbReference type="PROSITE" id="PS50086">
    <property type="entry name" value="TBC_RABGAP"/>
    <property type="match status" value="1"/>
</dbReference>
<dbReference type="InterPro" id="IPR035969">
    <property type="entry name" value="Rab-GAP_TBC_sf"/>
</dbReference>
<feature type="transmembrane region" description="Helical" evidence="1">
    <location>
        <begin position="36"/>
        <end position="58"/>
    </location>
</feature>
<keyword evidence="1" id="KW-0812">Transmembrane</keyword>
<dbReference type="PANTHER" id="PTHR22957:SF597">
    <property type="entry name" value="RAB-GAP TBC DOMAIN-CONTAINING PROTEIN"/>
    <property type="match status" value="1"/>
</dbReference>
<feature type="domain" description="Rab-GAP TBC" evidence="2">
    <location>
        <begin position="70"/>
        <end position="204"/>
    </location>
</feature>
<feature type="transmembrane region" description="Helical" evidence="1">
    <location>
        <begin position="78"/>
        <end position="97"/>
    </location>
</feature>
<evidence type="ECO:0000256" key="1">
    <source>
        <dbReference type="SAM" id="Phobius"/>
    </source>
</evidence>
<dbReference type="Proteomes" id="UP000230069">
    <property type="component" value="Unassembled WGS sequence"/>
</dbReference>
<proteinExistence type="predicted"/>
<dbReference type="SUPFAM" id="SSF47923">
    <property type="entry name" value="Ypt/Rab-GAP domain of gyp1p"/>
    <property type="match status" value="1"/>
</dbReference>
<name>A0A2G5C625_AQUCA</name>
<sequence>MLKAGKTLSERKWRSAFTPEGHLDIARRLYRIQRGLYWSIFLAIIFVDKVQVILSTSLGVININLKIGEPVLNENSKILWMYVLTVLLVHLLKWTNFKMLFIQLIFMIGLDVVRTDRTLVFYEKQEHLLKLWDILAVYAWIDKDVGYCQGVSDLCSPMIIFLEDEADGFWCFERLMRRLVLTFTFINSNLSCLYSILLFVYLVI</sequence>
<accession>A0A2G5C625</accession>
<dbReference type="InParanoid" id="A0A2G5C625"/>
<dbReference type="PANTHER" id="PTHR22957">
    <property type="entry name" value="TBC1 DOMAIN FAMILY MEMBER GTPASE-ACTIVATING PROTEIN"/>
    <property type="match status" value="1"/>
</dbReference>
<dbReference type="GO" id="GO:0005096">
    <property type="term" value="F:GTPase activator activity"/>
    <property type="evidence" value="ECO:0007669"/>
    <property type="project" value="TreeGrafter"/>
</dbReference>
<reference evidence="3 4" key="1">
    <citation type="submission" date="2017-09" db="EMBL/GenBank/DDBJ databases">
        <title>WGS assembly of Aquilegia coerulea Goldsmith.</title>
        <authorList>
            <person name="Hodges S."/>
            <person name="Kramer E."/>
            <person name="Nordborg M."/>
            <person name="Tomkins J."/>
            <person name="Borevitz J."/>
            <person name="Derieg N."/>
            <person name="Yan J."/>
            <person name="Mihaltcheva S."/>
            <person name="Hayes R.D."/>
            <person name="Rokhsar D."/>
        </authorList>
    </citation>
    <scope>NUCLEOTIDE SEQUENCE [LARGE SCALE GENOMIC DNA]</scope>
    <source>
        <strain evidence="4">cv. Goldsmith</strain>
    </source>
</reference>
<evidence type="ECO:0000259" key="2">
    <source>
        <dbReference type="PROSITE" id="PS50086"/>
    </source>
</evidence>
<dbReference type="Gene3D" id="1.10.8.270">
    <property type="entry name" value="putative rabgap domain of human tbc1 domain family member 14 like domains"/>
    <property type="match status" value="1"/>
</dbReference>
<dbReference type="InterPro" id="IPR000195">
    <property type="entry name" value="Rab-GAP-TBC_dom"/>
</dbReference>
<evidence type="ECO:0000313" key="3">
    <source>
        <dbReference type="EMBL" id="PIA26744.1"/>
    </source>
</evidence>
<keyword evidence="4" id="KW-1185">Reference proteome</keyword>
<dbReference type="STRING" id="218851.A0A2G5C625"/>
<keyword evidence="1" id="KW-0472">Membrane</keyword>
<gene>
    <name evidence="3" type="ORF">AQUCO_09000010v1</name>
</gene>
<evidence type="ECO:0000313" key="4">
    <source>
        <dbReference type="Proteomes" id="UP000230069"/>
    </source>
</evidence>
<feature type="transmembrane region" description="Helical" evidence="1">
    <location>
        <begin position="179"/>
        <end position="203"/>
    </location>
</feature>
<keyword evidence="1" id="KW-1133">Transmembrane helix</keyword>
<protein>
    <recommendedName>
        <fullName evidence="2">Rab-GAP TBC domain-containing protein</fullName>
    </recommendedName>
</protein>
<dbReference type="OrthoDB" id="1680235at2759"/>
<dbReference type="EMBL" id="KZ305107">
    <property type="protein sequence ID" value="PIA26744.1"/>
    <property type="molecule type" value="Genomic_DNA"/>
</dbReference>
<dbReference type="Pfam" id="PF00566">
    <property type="entry name" value="RabGAP-TBC"/>
    <property type="match status" value="1"/>
</dbReference>